<comment type="subcellular location">
    <subcellularLocation>
        <location evidence="1">Membrane</location>
        <topology evidence="1">Single-pass membrane protein</topology>
    </subcellularLocation>
</comment>
<sequence>MGSLVLRLAKLLKVRSPVTMPISSQGVGLQRSLTSCYSTASFNSDNEEGKNDKVEDEFDDLLGDKRESRFQGVDPRKGWEFRGVHRAIICGKVGQAPVQKILRNGRTVTIFTVGTGGMFDQRIIGSKDLPKPAQWHRIAVHNDSLGAYAVQQLAKSSSVYVEGDIEIRVYNDSISGEVKNIPEICVRRDGRIRLIRSGENVSNISFEDLSKPAVKIKNRFEDTARTICFSWLHASLGLFSSLLSLNSRVKKTMFLQVAVLLTLLSHMPALDACPKCGNMVVPYPLSTSDDCGNPRYRIYCNNGALEFLSAPGIYYRILSINPGAYKLVIRPPLIGKNTCYSSDLSVGGLKLDENLPFNISVRNTVMLFNCSDNILLSPLNCSSSSYCRQYEEIEEGSGCIGTLCCHFLKDSSMTSHRIRVRVGGCTAYTSVVDVQPKDPADAWNYGIELQWTSPY</sequence>
<evidence type="ECO:0000256" key="2">
    <source>
        <dbReference type="ARBA" id="ARBA00022729"/>
    </source>
</evidence>
<keyword evidence="2" id="KW-0732">Signal</keyword>
<dbReference type="PROSITE" id="PS50935">
    <property type="entry name" value="SSB"/>
    <property type="match status" value="1"/>
</dbReference>
<keyword evidence="3 4" id="KW-0238">DNA-binding</keyword>
<proteinExistence type="predicted"/>
<dbReference type="InterPro" id="IPR000424">
    <property type="entry name" value="Primosome_PriB/ssb"/>
</dbReference>
<dbReference type="InterPro" id="IPR012340">
    <property type="entry name" value="NA-bd_OB-fold"/>
</dbReference>
<dbReference type="InterPro" id="IPR025287">
    <property type="entry name" value="WAK_GUB"/>
</dbReference>
<dbReference type="GO" id="GO:0016020">
    <property type="term" value="C:membrane"/>
    <property type="evidence" value="ECO:0007669"/>
    <property type="project" value="UniProtKB-SubCell"/>
</dbReference>
<dbReference type="Pfam" id="PF13947">
    <property type="entry name" value="GUB_WAK_bind"/>
    <property type="match status" value="1"/>
</dbReference>
<comment type="caution">
    <text evidence="6">The sequence shown here is derived from an EMBL/GenBank/DDBJ whole genome shotgun (WGS) entry which is preliminary data.</text>
</comment>
<evidence type="ECO:0000256" key="4">
    <source>
        <dbReference type="PROSITE-ProRule" id="PRU00252"/>
    </source>
</evidence>
<dbReference type="PANTHER" id="PTHR33355:SF14">
    <property type="entry name" value="WALL-ASSOCIATED RECEPTOR KINASE GALACTURONAN-BINDING DOMAIN-CONTAINING PROTEIN"/>
    <property type="match status" value="1"/>
</dbReference>
<accession>A0A5N5KFR5</accession>
<dbReference type="AlphaFoldDB" id="A0A5N5KFR5"/>
<dbReference type="Gene3D" id="2.40.50.140">
    <property type="entry name" value="Nucleic acid-binding proteins"/>
    <property type="match status" value="1"/>
</dbReference>
<evidence type="ECO:0000256" key="1">
    <source>
        <dbReference type="ARBA" id="ARBA00004167"/>
    </source>
</evidence>
<evidence type="ECO:0000313" key="7">
    <source>
        <dbReference type="Proteomes" id="UP000326939"/>
    </source>
</evidence>
<organism evidence="6 7">
    <name type="scientific">Salix brachista</name>
    <dbReference type="NCBI Taxonomy" id="2182728"/>
    <lineage>
        <taxon>Eukaryota</taxon>
        <taxon>Viridiplantae</taxon>
        <taxon>Streptophyta</taxon>
        <taxon>Embryophyta</taxon>
        <taxon>Tracheophyta</taxon>
        <taxon>Spermatophyta</taxon>
        <taxon>Magnoliopsida</taxon>
        <taxon>eudicotyledons</taxon>
        <taxon>Gunneridae</taxon>
        <taxon>Pentapetalae</taxon>
        <taxon>rosids</taxon>
        <taxon>fabids</taxon>
        <taxon>Malpighiales</taxon>
        <taxon>Salicaceae</taxon>
        <taxon>Saliceae</taxon>
        <taxon>Salix</taxon>
    </lineage>
</organism>
<gene>
    <name evidence="6" type="ORF">DKX38_019260</name>
</gene>
<evidence type="ECO:0000259" key="5">
    <source>
        <dbReference type="Pfam" id="PF13947"/>
    </source>
</evidence>
<dbReference type="GO" id="GO:0030247">
    <property type="term" value="F:polysaccharide binding"/>
    <property type="evidence" value="ECO:0007669"/>
    <property type="project" value="InterPro"/>
</dbReference>
<feature type="domain" description="Wall-associated receptor kinase galacturonan-binding" evidence="5">
    <location>
        <begin position="273"/>
        <end position="328"/>
    </location>
</feature>
<evidence type="ECO:0000256" key="3">
    <source>
        <dbReference type="ARBA" id="ARBA00023125"/>
    </source>
</evidence>
<dbReference type="FunFam" id="2.40.50.140:FF:000160">
    <property type="entry name" value="single-stranded DNA-binding protein, mitochondrial"/>
    <property type="match status" value="1"/>
</dbReference>
<reference evidence="7" key="1">
    <citation type="journal article" date="2019" name="Gigascience">
        <title>De novo genome assembly of the endangered Acer yangbiense, a plant species with extremely small populations endemic to Yunnan Province, China.</title>
        <authorList>
            <person name="Yang J."/>
            <person name="Wariss H.M."/>
            <person name="Tao L."/>
            <person name="Zhang R."/>
            <person name="Yun Q."/>
            <person name="Hollingsworth P."/>
            <person name="Dao Z."/>
            <person name="Luo G."/>
            <person name="Guo H."/>
            <person name="Ma Y."/>
            <person name="Sun W."/>
        </authorList>
    </citation>
    <scope>NUCLEOTIDE SEQUENCE [LARGE SCALE GENOMIC DNA]</scope>
    <source>
        <strain evidence="7">cv. br00</strain>
    </source>
</reference>
<dbReference type="GO" id="GO:0003697">
    <property type="term" value="F:single-stranded DNA binding"/>
    <property type="evidence" value="ECO:0007669"/>
    <property type="project" value="InterPro"/>
</dbReference>
<evidence type="ECO:0000313" key="6">
    <source>
        <dbReference type="EMBL" id="KAB5529179.1"/>
    </source>
</evidence>
<dbReference type="EMBL" id="VDCV01000013">
    <property type="protein sequence ID" value="KAB5529179.1"/>
    <property type="molecule type" value="Genomic_DNA"/>
</dbReference>
<dbReference type="SUPFAM" id="SSF50249">
    <property type="entry name" value="Nucleic acid-binding proteins"/>
    <property type="match status" value="1"/>
</dbReference>
<keyword evidence="7" id="KW-1185">Reference proteome</keyword>
<dbReference type="Proteomes" id="UP000326939">
    <property type="component" value="Chromosome 13"/>
</dbReference>
<dbReference type="PANTHER" id="PTHR33355">
    <property type="entry name" value="WALL-ASSOCIATED RECEPTOR KINASE CARBOXY-TERMINAL PROTEIN-RELATED"/>
    <property type="match status" value="1"/>
</dbReference>
<dbReference type="Pfam" id="PF00436">
    <property type="entry name" value="SSB"/>
    <property type="match status" value="1"/>
</dbReference>
<protein>
    <recommendedName>
        <fullName evidence="5">Wall-associated receptor kinase galacturonan-binding domain-containing protein</fullName>
    </recommendedName>
</protein>
<name>A0A5N5KFR5_9ROSI</name>